<proteinExistence type="predicted"/>
<dbReference type="PANTHER" id="PTHR46796:SF6">
    <property type="entry name" value="ARAC SUBFAMILY"/>
    <property type="match status" value="1"/>
</dbReference>
<dbReference type="InterPro" id="IPR050204">
    <property type="entry name" value="AraC_XylS_family_regulators"/>
</dbReference>
<feature type="domain" description="HTH araC/xylS-type" evidence="4">
    <location>
        <begin position="194"/>
        <end position="292"/>
    </location>
</feature>
<dbReference type="PROSITE" id="PS00041">
    <property type="entry name" value="HTH_ARAC_FAMILY_1"/>
    <property type="match status" value="1"/>
</dbReference>
<evidence type="ECO:0000256" key="1">
    <source>
        <dbReference type="ARBA" id="ARBA00023015"/>
    </source>
</evidence>
<dbReference type="PANTHER" id="PTHR46796">
    <property type="entry name" value="HTH-TYPE TRANSCRIPTIONAL ACTIVATOR RHAS-RELATED"/>
    <property type="match status" value="1"/>
</dbReference>
<dbReference type="InterPro" id="IPR018062">
    <property type="entry name" value="HTH_AraC-typ_CS"/>
</dbReference>
<evidence type="ECO:0000259" key="4">
    <source>
        <dbReference type="PROSITE" id="PS01124"/>
    </source>
</evidence>
<dbReference type="AlphaFoldDB" id="A0A0R3BRR4"/>
<dbReference type="InterPro" id="IPR009057">
    <property type="entry name" value="Homeodomain-like_sf"/>
</dbReference>
<keyword evidence="1" id="KW-0805">Transcription regulation</keyword>
<comment type="caution">
    <text evidence="5">The sequence shown here is derived from an EMBL/GenBank/DDBJ whole genome shotgun (WGS) entry which is preliminary data.</text>
</comment>
<keyword evidence="3" id="KW-0804">Transcription</keyword>
<dbReference type="GO" id="GO:0043565">
    <property type="term" value="F:sequence-specific DNA binding"/>
    <property type="evidence" value="ECO:0007669"/>
    <property type="project" value="InterPro"/>
</dbReference>
<dbReference type="GO" id="GO:0003700">
    <property type="term" value="F:DNA-binding transcription factor activity"/>
    <property type="evidence" value="ECO:0007669"/>
    <property type="project" value="InterPro"/>
</dbReference>
<keyword evidence="2" id="KW-0238">DNA-binding</keyword>
<dbReference type="RefSeq" id="WP_057030508.1">
    <property type="nucleotide sequence ID" value="NZ_LJYF01000053.1"/>
</dbReference>
<sequence>MGQLITVEELPRYAPGQLMLDSSAVGKADFRLRVFRYAPSDIWVPPSENFLIVVYREGTTSMNRRVTGAWKQDHVGRGVTTLLTRAEPSNWRWSNDLEVSHFYISPSLMTKTASEAFDRESEGVELHDLLRIEDPVLTWIGDRMVQEVSEGGPGGRLCYDALALQASVHILRKYASVEFKLPCSQGRFRPAHARLIEDYVEQNISSNITLEELANICNCSPVQFARKFQVHYGMRPHAYVLSRKVERACQHLRKNRLALKEIALLSGFSDQSHLNRIFRRYMNVTPAEYRKSCVS</sequence>
<dbReference type="Proteomes" id="UP000051380">
    <property type="component" value="Unassembled WGS sequence"/>
</dbReference>
<dbReference type="SMART" id="SM00342">
    <property type="entry name" value="HTH_ARAC"/>
    <property type="match status" value="1"/>
</dbReference>
<organism evidence="5 6">
    <name type="scientific">Bradyrhizobium yuanmingense</name>
    <dbReference type="NCBI Taxonomy" id="108015"/>
    <lineage>
        <taxon>Bacteria</taxon>
        <taxon>Pseudomonadati</taxon>
        <taxon>Pseudomonadota</taxon>
        <taxon>Alphaproteobacteria</taxon>
        <taxon>Hyphomicrobiales</taxon>
        <taxon>Nitrobacteraceae</taxon>
        <taxon>Bradyrhizobium</taxon>
    </lineage>
</organism>
<evidence type="ECO:0000256" key="3">
    <source>
        <dbReference type="ARBA" id="ARBA00023163"/>
    </source>
</evidence>
<evidence type="ECO:0000256" key="2">
    <source>
        <dbReference type="ARBA" id="ARBA00023125"/>
    </source>
</evidence>
<dbReference type="STRING" id="108015.GA0061099_1005374"/>
<protein>
    <submittedName>
        <fullName evidence="5">AraC family transcriptional regulator</fullName>
    </submittedName>
</protein>
<dbReference type="OrthoDB" id="8334882at2"/>
<dbReference type="SUPFAM" id="SSF46689">
    <property type="entry name" value="Homeodomain-like"/>
    <property type="match status" value="2"/>
</dbReference>
<dbReference type="EMBL" id="LJYF01000053">
    <property type="protein sequence ID" value="KRP85441.1"/>
    <property type="molecule type" value="Genomic_DNA"/>
</dbReference>
<name>A0A0R3BRR4_9BRAD</name>
<gene>
    <name evidence="5" type="ORF">AOQ72_04845</name>
</gene>
<dbReference type="PROSITE" id="PS01124">
    <property type="entry name" value="HTH_ARAC_FAMILY_2"/>
    <property type="match status" value="1"/>
</dbReference>
<dbReference type="Pfam" id="PF12833">
    <property type="entry name" value="HTH_18"/>
    <property type="match status" value="1"/>
</dbReference>
<accession>A0A0R3BRR4</accession>
<dbReference type="Gene3D" id="1.10.10.60">
    <property type="entry name" value="Homeodomain-like"/>
    <property type="match status" value="2"/>
</dbReference>
<evidence type="ECO:0000313" key="6">
    <source>
        <dbReference type="Proteomes" id="UP000051380"/>
    </source>
</evidence>
<evidence type="ECO:0000313" key="5">
    <source>
        <dbReference type="EMBL" id="KRP85441.1"/>
    </source>
</evidence>
<reference evidence="5 6" key="1">
    <citation type="submission" date="2015-09" db="EMBL/GenBank/DDBJ databases">
        <title>Draft Genome Sequence of the Strain BR 3267 (Bradyrhizobium yuanmingense) recommended as inoculant for cowpea in Brazil.</title>
        <authorList>
            <person name="Simoes-Araujo J.L."/>
            <person name="Zilli J.E."/>
        </authorList>
    </citation>
    <scope>NUCLEOTIDE SEQUENCE [LARGE SCALE GENOMIC DNA]</scope>
    <source>
        <strain evidence="5 6">BR3267</strain>
    </source>
</reference>
<dbReference type="InterPro" id="IPR018060">
    <property type="entry name" value="HTH_AraC"/>
</dbReference>